<keyword evidence="4" id="KW-1015">Disulfide bond</keyword>
<comment type="similarity">
    <text evidence="1">Belongs to the cutinase family.</text>
</comment>
<accession>A0ABQ5R8V7</accession>
<dbReference type="PANTHER" id="PTHR33630">
    <property type="entry name" value="CUTINASE RV1984C-RELATED-RELATED"/>
    <property type="match status" value="1"/>
</dbReference>
<evidence type="ECO:0000313" key="6">
    <source>
        <dbReference type="EMBL" id="GLI02322.1"/>
    </source>
</evidence>
<protein>
    <recommendedName>
        <fullName evidence="8">Cutinase</fullName>
    </recommendedName>
</protein>
<name>A0ABQ5R8V7_9ACTN</name>
<dbReference type="PANTHER" id="PTHR33630:SF9">
    <property type="entry name" value="CUTINASE 4"/>
    <property type="match status" value="1"/>
</dbReference>
<dbReference type="Proteomes" id="UP001144280">
    <property type="component" value="Unassembled WGS sequence"/>
</dbReference>
<sequence length="517" mass="53215">MGIGAALSMSVGLVADSLRRVMRVRRGGLLTLGGVVLCAALLAWSGLPAADAASTAPATTNAAPGPAHEGASGTAPGSAGTPAPASGCAFTRPVTDPVTGVTYTVPVNNPTDCPADRGAADPFVPVERDGGQVVFPRPATVEPGFAALPRRLASCAPIVMYSVRGTRENFNTDRVAEGQPRFWSKHGLASDRGLGMTGFALLERLRAVEPAGAVDAYSAYYPAAPTSFGINLINAGTVAQVYRGSVAAGVAEAVRELNQINADCPGSRVLLTGFSQGAEVIRRALASPFLSASIASPRLLAIVFGDPNFDPREANVPGAPGYDPARAAVILNGSFDPTRTGLGDFLEPVIPVPPPLPARFTVASWCHAKDVVCQGEGDSGPHSSYSRQDVDAAAYLAAHHFATTGGPAATSATPVAFPIDARCLGDADRTTEIRIRLASAGGAVDVVGTVTPAGAPIASSVAEGAQVILTHRVPAVDGQRRFLVEVTRAGLPNRDAITREGRNPDILLYTAFYDHEC</sequence>
<evidence type="ECO:0000256" key="3">
    <source>
        <dbReference type="ARBA" id="ARBA00022801"/>
    </source>
</evidence>
<keyword evidence="3" id="KW-0378">Hydrolase</keyword>
<proteinExistence type="inferred from homology"/>
<evidence type="ECO:0000256" key="4">
    <source>
        <dbReference type="ARBA" id="ARBA00023157"/>
    </source>
</evidence>
<evidence type="ECO:0008006" key="8">
    <source>
        <dbReference type="Google" id="ProtNLM"/>
    </source>
</evidence>
<evidence type="ECO:0000256" key="1">
    <source>
        <dbReference type="ARBA" id="ARBA00007534"/>
    </source>
</evidence>
<dbReference type="SMART" id="SM01110">
    <property type="entry name" value="Cutinase"/>
    <property type="match status" value="1"/>
</dbReference>
<keyword evidence="2" id="KW-0719">Serine esterase</keyword>
<evidence type="ECO:0000313" key="7">
    <source>
        <dbReference type="Proteomes" id="UP001144280"/>
    </source>
</evidence>
<feature type="compositionally biased region" description="Low complexity" evidence="5">
    <location>
        <begin position="56"/>
        <end position="87"/>
    </location>
</feature>
<dbReference type="Gene3D" id="3.40.50.1820">
    <property type="entry name" value="alpha/beta hydrolase"/>
    <property type="match status" value="1"/>
</dbReference>
<comment type="caution">
    <text evidence="6">The sequence shown here is derived from an EMBL/GenBank/DDBJ whole genome shotgun (WGS) entry which is preliminary data.</text>
</comment>
<feature type="region of interest" description="Disordered" evidence="5">
    <location>
        <begin position="56"/>
        <end position="91"/>
    </location>
</feature>
<evidence type="ECO:0000256" key="2">
    <source>
        <dbReference type="ARBA" id="ARBA00022487"/>
    </source>
</evidence>
<reference evidence="6" key="1">
    <citation type="submission" date="2022-12" db="EMBL/GenBank/DDBJ databases">
        <title>New Phytohabitans aurantiacus sp. RD004123 nov., an actinomycete isolated from soil.</title>
        <authorList>
            <person name="Triningsih D.W."/>
            <person name="Harunari E."/>
            <person name="Igarashi Y."/>
        </authorList>
    </citation>
    <scope>NUCLEOTIDE SEQUENCE</scope>
    <source>
        <strain evidence="6">RD004123</strain>
    </source>
</reference>
<keyword evidence="7" id="KW-1185">Reference proteome</keyword>
<dbReference type="InterPro" id="IPR000675">
    <property type="entry name" value="Cutinase/axe"/>
</dbReference>
<dbReference type="Pfam" id="PF01083">
    <property type="entry name" value="Cutinase"/>
    <property type="match status" value="1"/>
</dbReference>
<evidence type="ECO:0000256" key="5">
    <source>
        <dbReference type="SAM" id="MobiDB-lite"/>
    </source>
</evidence>
<dbReference type="InterPro" id="IPR029058">
    <property type="entry name" value="AB_hydrolase_fold"/>
</dbReference>
<dbReference type="SUPFAM" id="SSF53474">
    <property type="entry name" value="alpha/beta-Hydrolases"/>
    <property type="match status" value="1"/>
</dbReference>
<dbReference type="EMBL" id="BSDI01000059">
    <property type="protein sequence ID" value="GLI02322.1"/>
    <property type="molecule type" value="Genomic_DNA"/>
</dbReference>
<organism evidence="6 7">
    <name type="scientific">Phytohabitans aurantiacus</name>
    <dbReference type="NCBI Taxonomy" id="3016789"/>
    <lineage>
        <taxon>Bacteria</taxon>
        <taxon>Bacillati</taxon>
        <taxon>Actinomycetota</taxon>
        <taxon>Actinomycetes</taxon>
        <taxon>Micromonosporales</taxon>
        <taxon>Micromonosporaceae</taxon>
    </lineage>
</organism>
<gene>
    <name evidence="6" type="ORF">Pa4123_76000</name>
</gene>